<dbReference type="PANTHER" id="PTHR43133">
    <property type="entry name" value="RNA POLYMERASE ECF-TYPE SIGMA FACTO"/>
    <property type="match status" value="1"/>
</dbReference>
<dbReference type="Pfam" id="PF04542">
    <property type="entry name" value="Sigma70_r2"/>
    <property type="match status" value="1"/>
</dbReference>
<gene>
    <name evidence="9" type="ordered locus">Fleli_1694</name>
</gene>
<dbReference type="GO" id="GO:0006352">
    <property type="term" value="P:DNA-templated transcription initiation"/>
    <property type="evidence" value="ECO:0007669"/>
    <property type="project" value="InterPro"/>
</dbReference>
<evidence type="ECO:0000259" key="7">
    <source>
        <dbReference type="Pfam" id="PF04542"/>
    </source>
</evidence>
<name>I4AJG7_BERLS</name>
<dbReference type="Pfam" id="PF08281">
    <property type="entry name" value="Sigma70_r4_2"/>
    <property type="match status" value="1"/>
</dbReference>
<evidence type="ECO:0000313" key="10">
    <source>
        <dbReference type="Proteomes" id="UP000006054"/>
    </source>
</evidence>
<dbReference type="Proteomes" id="UP000006054">
    <property type="component" value="Chromosome"/>
</dbReference>
<dbReference type="GO" id="GO:0016987">
    <property type="term" value="F:sigma factor activity"/>
    <property type="evidence" value="ECO:0007669"/>
    <property type="project" value="UniProtKB-KW"/>
</dbReference>
<evidence type="ECO:0000256" key="1">
    <source>
        <dbReference type="ARBA" id="ARBA00010641"/>
    </source>
</evidence>
<dbReference type="SUPFAM" id="SSF88946">
    <property type="entry name" value="Sigma2 domain of RNA polymerase sigma factors"/>
    <property type="match status" value="1"/>
</dbReference>
<dbReference type="PATRIC" id="fig|880071.3.peg.1669"/>
<accession>I4AJG7</accession>
<feature type="domain" description="RNA polymerase sigma factor 70 region 4 type 2" evidence="8">
    <location>
        <begin position="144"/>
        <end position="194"/>
    </location>
</feature>
<dbReference type="SUPFAM" id="SSF88659">
    <property type="entry name" value="Sigma3 and sigma4 domains of RNA polymerase sigma factors"/>
    <property type="match status" value="1"/>
</dbReference>
<keyword evidence="3 6" id="KW-0731">Sigma factor</keyword>
<dbReference type="OrthoDB" id="1493925at2"/>
<evidence type="ECO:0000313" key="9">
    <source>
        <dbReference type="EMBL" id="AFM04102.1"/>
    </source>
</evidence>
<dbReference type="Gene3D" id="1.10.10.10">
    <property type="entry name" value="Winged helix-like DNA-binding domain superfamily/Winged helix DNA-binding domain"/>
    <property type="match status" value="1"/>
</dbReference>
<evidence type="ECO:0000256" key="5">
    <source>
        <dbReference type="ARBA" id="ARBA00023163"/>
    </source>
</evidence>
<dbReference type="KEGG" id="fli:Fleli_1694"/>
<evidence type="ECO:0000256" key="6">
    <source>
        <dbReference type="RuleBase" id="RU000716"/>
    </source>
</evidence>
<dbReference type="InterPro" id="IPR013324">
    <property type="entry name" value="RNA_pol_sigma_r3/r4-like"/>
</dbReference>
<dbReference type="NCBIfam" id="TIGR02937">
    <property type="entry name" value="sigma70-ECF"/>
    <property type="match status" value="1"/>
</dbReference>
<keyword evidence="2 6" id="KW-0805">Transcription regulation</keyword>
<evidence type="ECO:0000256" key="4">
    <source>
        <dbReference type="ARBA" id="ARBA00023125"/>
    </source>
</evidence>
<evidence type="ECO:0000256" key="3">
    <source>
        <dbReference type="ARBA" id="ARBA00023082"/>
    </source>
</evidence>
<organism evidence="9 10">
    <name type="scientific">Bernardetia litoralis (strain ATCC 23117 / DSM 6794 / NBRC 15988 / NCIMB 1366 / Fx l1 / Sio-4)</name>
    <name type="common">Flexibacter litoralis</name>
    <dbReference type="NCBI Taxonomy" id="880071"/>
    <lineage>
        <taxon>Bacteria</taxon>
        <taxon>Pseudomonadati</taxon>
        <taxon>Bacteroidota</taxon>
        <taxon>Cytophagia</taxon>
        <taxon>Cytophagales</taxon>
        <taxon>Bernardetiaceae</taxon>
        <taxon>Bernardetia</taxon>
    </lineage>
</organism>
<dbReference type="GO" id="GO:0003677">
    <property type="term" value="F:DNA binding"/>
    <property type="evidence" value="ECO:0007669"/>
    <property type="project" value="UniProtKB-KW"/>
</dbReference>
<keyword evidence="4 6" id="KW-0238">DNA-binding</keyword>
<dbReference type="InterPro" id="IPR013325">
    <property type="entry name" value="RNA_pol_sigma_r2"/>
</dbReference>
<keyword evidence="10" id="KW-1185">Reference proteome</keyword>
<dbReference type="InterPro" id="IPR036388">
    <property type="entry name" value="WH-like_DNA-bd_sf"/>
</dbReference>
<dbReference type="HOGENOM" id="CLU_047691_3_2_10"/>
<protein>
    <recommendedName>
        <fullName evidence="6">RNA polymerase sigma factor</fullName>
    </recommendedName>
</protein>
<dbReference type="PROSITE" id="PS01063">
    <property type="entry name" value="SIGMA70_ECF"/>
    <property type="match status" value="1"/>
</dbReference>
<dbReference type="EMBL" id="CP003345">
    <property type="protein sequence ID" value="AFM04102.1"/>
    <property type="molecule type" value="Genomic_DNA"/>
</dbReference>
<proteinExistence type="inferred from homology"/>
<dbReference type="CDD" id="cd06171">
    <property type="entry name" value="Sigma70_r4"/>
    <property type="match status" value="1"/>
</dbReference>
<feature type="domain" description="RNA polymerase sigma-70 region 2" evidence="7">
    <location>
        <begin position="32"/>
        <end position="98"/>
    </location>
</feature>
<dbReference type="AlphaFoldDB" id="I4AJG7"/>
<dbReference type="InterPro" id="IPR000838">
    <property type="entry name" value="RNA_pol_sigma70_ECF_CS"/>
</dbReference>
<dbReference type="eggNOG" id="COG1595">
    <property type="taxonomic scope" value="Bacteria"/>
</dbReference>
<dbReference type="STRING" id="880071.Fleli_1694"/>
<dbReference type="InterPro" id="IPR039425">
    <property type="entry name" value="RNA_pol_sigma-70-like"/>
</dbReference>
<dbReference type="RefSeq" id="WP_014797557.1">
    <property type="nucleotide sequence ID" value="NC_018018.1"/>
</dbReference>
<evidence type="ECO:0000256" key="2">
    <source>
        <dbReference type="ARBA" id="ARBA00023015"/>
    </source>
</evidence>
<keyword evidence="5 6" id="KW-0804">Transcription</keyword>
<dbReference type="InterPro" id="IPR014284">
    <property type="entry name" value="RNA_pol_sigma-70_dom"/>
</dbReference>
<evidence type="ECO:0000259" key="8">
    <source>
        <dbReference type="Pfam" id="PF08281"/>
    </source>
</evidence>
<dbReference type="Gene3D" id="1.10.1740.10">
    <property type="match status" value="1"/>
</dbReference>
<reference evidence="10" key="1">
    <citation type="submission" date="2012-06" db="EMBL/GenBank/DDBJ databases">
        <title>The complete genome of Flexibacter litoralis DSM 6794.</title>
        <authorList>
            <person name="Lucas S."/>
            <person name="Copeland A."/>
            <person name="Lapidus A."/>
            <person name="Glavina del Rio T."/>
            <person name="Dalin E."/>
            <person name="Tice H."/>
            <person name="Bruce D."/>
            <person name="Goodwin L."/>
            <person name="Pitluck S."/>
            <person name="Peters L."/>
            <person name="Ovchinnikova G."/>
            <person name="Lu M."/>
            <person name="Kyrpides N."/>
            <person name="Mavromatis K."/>
            <person name="Ivanova N."/>
            <person name="Brettin T."/>
            <person name="Detter J.C."/>
            <person name="Han C."/>
            <person name="Larimer F."/>
            <person name="Land M."/>
            <person name="Hauser L."/>
            <person name="Markowitz V."/>
            <person name="Cheng J.-F."/>
            <person name="Hugenholtz P."/>
            <person name="Woyke T."/>
            <person name="Wu D."/>
            <person name="Spring S."/>
            <person name="Lang E."/>
            <person name="Kopitz M."/>
            <person name="Brambilla E."/>
            <person name="Klenk H.-P."/>
            <person name="Eisen J.A."/>
        </authorList>
    </citation>
    <scope>NUCLEOTIDE SEQUENCE [LARGE SCALE GENOMIC DNA]</scope>
    <source>
        <strain evidence="10">ATCC 23117 / DSM 6794 / NBRC 15988 / NCIMB 1366 / Sio-4</strain>
    </source>
</reference>
<comment type="similarity">
    <text evidence="1 6">Belongs to the sigma-70 factor family. ECF subfamily.</text>
</comment>
<sequence length="198" mass="22835">MSNPTVDTNYEEPNAELIEKVRLGSQKAQYQLYEKYVRAMYHVCVRIVGKGHEAEEVLQDSFVRAFMRIEEYRGDAAFGAWLKRIVINTSINFLQKKKIDLVSLDEMLVEPAFEDDCENDFAEINIHTGISEKNIKHNSEVSRVKEAINKLSDGYRIVLSLYLFEGYDHQEIGEILGISSSTSKSQYSRAKKRLRTML</sequence>
<dbReference type="InterPro" id="IPR013249">
    <property type="entry name" value="RNA_pol_sigma70_r4_t2"/>
</dbReference>
<dbReference type="PANTHER" id="PTHR43133:SF51">
    <property type="entry name" value="RNA POLYMERASE SIGMA FACTOR"/>
    <property type="match status" value="1"/>
</dbReference>
<dbReference type="InterPro" id="IPR007627">
    <property type="entry name" value="RNA_pol_sigma70_r2"/>
</dbReference>